<dbReference type="Gene3D" id="2.40.128.270">
    <property type="match status" value="1"/>
</dbReference>
<accession>A0A3N4MFF1</accession>
<dbReference type="InterPro" id="IPR038670">
    <property type="entry name" value="HslJ-like_sf"/>
</dbReference>
<dbReference type="Proteomes" id="UP000279089">
    <property type="component" value="Unassembled WGS sequence"/>
</dbReference>
<feature type="signal peptide" evidence="1">
    <location>
        <begin position="1"/>
        <end position="17"/>
    </location>
</feature>
<evidence type="ECO:0000313" key="4">
    <source>
        <dbReference type="Proteomes" id="UP000279089"/>
    </source>
</evidence>
<organism evidence="3 4">
    <name type="scientific">Chitinophaga barathri</name>
    <dbReference type="NCBI Taxonomy" id="1647451"/>
    <lineage>
        <taxon>Bacteria</taxon>
        <taxon>Pseudomonadati</taxon>
        <taxon>Bacteroidota</taxon>
        <taxon>Chitinophagia</taxon>
        <taxon>Chitinophagales</taxon>
        <taxon>Chitinophagaceae</taxon>
        <taxon>Chitinophaga</taxon>
    </lineage>
</organism>
<sequence length="142" mass="15431">MKRILILCLAVAGVAYLAACSANKTSGTNNEADLYKTWRLVEVNGETIDTTGIPKPLEFTFEKADSQFSGSAGCNRIFGKFSLTAPDNISFPGLAATRMACPDMSIENKFLEASNKVNKWSVRQGMLVLSQGETALLRFKAK</sequence>
<name>A0A3N4MFF1_9BACT</name>
<dbReference type="PANTHER" id="PTHR35535:SF1">
    <property type="entry name" value="HEAT SHOCK PROTEIN HSLJ"/>
    <property type="match status" value="1"/>
</dbReference>
<feature type="chain" id="PRO_5017943236" evidence="1">
    <location>
        <begin position="18"/>
        <end position="142"/>
    </location>
</feature>
<feature type="domain" description="DUF306" evidence="2">
    <location>
        <begin position="33"/>
        <end position="140"/>
    </location>
</feature>
<gene>
    <name evidence="3" type="ORF">EG028_00130</name>
</gene>
<dbReference type="RefSeq" id="WP_123864477.1">
    <property type="nucleotide sequence ID" value="NZ_QXZY01000001.1"/>
</dbReference>
<protein>
    <submittedName>
        <fullName evidence="3">META domain-containing protein</fullName>
    </submittedName>
</protein>
<evidence type="ECO:0000256" key="1">
    <source>
        <dbReference type="SAM" id="SignalP"/>
    </source>
</evidence>
<dbReference type="InterPro" id="IPR005184">
    <property type="entry name" value="DUF306_Meta_HslJ"/>
</dbReference>
<dbReference type="AlphaFoldDB" id="A0A3N4MFF1"/>
<keyword evidence="4" id="KW-1185">Reference proteome</keyword>
<comment type="caution">
    <text evidence="3">The sequence shown here is derived from an EMBL/GenBank/DDBJ whole genome shotgun (WGS) entry which is preliminary data.</text>
</comment>
<evidence type="ECO:0000313" key="3">
    <source>
        <dbReference type="EMBL" id="RPD42742.1"/>
    </source>
</evidence>
<dbReference type="PANTHER" id="PTHR35535">
    <property type="entry name" value="HEAT SHOCK PROTEIN HSLJ"/>
    <property type="match status" value="1"/>
</dbReference>
<proteinExistence type="predicted"/>
<dbReference type="EMBL" id="RMBX01000001">
    <property type="protein sequence ID" value="RPD42742.1"/>
    <property type="molecule type" value="Genomic_DNA"/>
</dbReference>
<evidence type="ECO:0000259" key="2">
    <source>
        <dbReference type="Pfam" id="PF03724"/>
    </source>
</evidence>
<reference evidence="4" key="1">
    <citation type="submission" date="2018-11" db="EMBL/GenBank/DDBJ databases">
        <title>Chitinophaga lutea sp.nov., isolate from arsenic contaminated soil.</title>
        <authorList>
            <person name="Zong Y."/>
        </authorList>
    </citation>
    <scope>NUCLEOTIDE SEQUENCE [LARGE SCALE GENOMIC DNA]</scope>
    <source>
        <strain evidence="4">YLT18</strain>
    </source>
</reference>
<dbReference type="InterPro" id="IPR053147">
    <property type="entry name" value="Hsp_HslJ-like"/>
</dbReference>
<keyword evidence="1" id="KW-0732">Signal</keyword>
<dbReference type="Pfam" id="PF03724">
    <property type="entry name" value="META"/>
    <property type="match status" value="1"/>
</dbReference>